<name>J9FQ49_9ZZZZ</name>
<dbReference type="GO" id="GO:0045892">
    <property type="term" value="P:negative regulation of DNA-templated transcription"/>
    <property type="evidence" value="ECO:0007669"/>
    <property type="project" value="InterPro"/>
</dbReference>
<organism evidence="1">
    <name type="scientific">gut metagenome</name>
    <dbReference type="NCBI Taxonomy" id="749906"/>
    <lineage>
        <taxon>unclassified sequences</taxon>
        <taxon>metagenomes</taxon>
        <taxon>organismal metagenomes</taxon>
    </lineage>
</organism>
<proteinExistence type="predicted"/>
<dbReference type="SUPFAM" id="SSF48452">
    <property type="entry name" value="TPR-like"/>
    <property type="match status" value="1"/>
</dbReference>
<dbReference type="Pfam" id="PF12895">
    <property type="entry name" value="ANAPC3"/>
    <property type="match status" value="1"/>
</dbReference>
<dbReference type="PANTHER" id="PTHR44749">
    <property type="entry name" value="SUPPRESSOR OF RPS4-RLD 1"/>
    <property type="match status" value="1"/>
</dbReference>
<dbReference type="PROSITE" id="PS50005">
    <property type="entry name" value="TPR"/>
    <property type="match status" value="2"/>
</dbReference>
<accession>J9FQ49</accession>
<dbReference type="SMART" id="SM00028">
    <property type="entry name" value="TPR"/>
    <property type="match status" value="5"/>
</dbReference>
<dbReference type="InterPro" id="IPR011990">
    <property type="entry name" value="TPR-like_helical_dom_sf"/>
</dbReference>
<gene>
    <name evidence="1" type="ORF">EVA_22376</name>
</gene>
<reference evidence="1" key="1">
    <citation type="journal article" date="2012" name="PLoS ONE">
        <title>Gene sets for utilization of primary and secondary nutrition supplies in the distal gut of endangered iberian lynx.</title>
        <authorList>
            <person name="Alcaide M."/>
            <person name="Messina E."/>
            <person name="Richter M."/>
            <person name="Bargiela R."/>
            <person name="Peplies J."/>
            <person name="Huws S.A."/>
            <person name="Newbold C.J."/>
            <person name="Golyshin P.N."/>
            <person name="Simon M.A."/>
            <person name="Lopez G."/>
            <person name="Yakimov M.M."/>
            <person name="Ferrer M."/>
        </authorList>
    </citation>
    <scope>NUCLEOTIDE SEQUENCE</scope>
</reference>
<dbReference type="Pfam" id="PF14559">
    <property type="entry name" value="TPR_19"/>
    <property type="match status" value="1"/>
</dbReference>
<protein>
    <submittedName>
        <fullName evidence="1">Tetratricopeptide repeat protein</fullName>
    </submittedName>
</protein>
<comment type="caution">
    <text evidence="1">The sequence shown here is derived from an EMBL/GenBank/DDBJ whole genome shotgun (WGS) entry which is preliminary data.</text>
</comment>
<dbReference type="PANTHER" id="PTHR44749:SF1">
    <property type="entry name" value="TETRATRICOPEPTIDE-LIKE HELICAL DOMAIN-CONTAINING PROTEIN"/>
    <property type="match status" value="1"/>
</dbReference>
<dbReference type="AlphaFoldDB" id="J9FQ49"/>
<dbReference type="EMBL" id="AMCI01009432">
    <property type="protein sequence ID" value="EJW89514.1"/>
    <property type="molecule type" value="Genomic_DNA"/>
</dbReference>
<dbReference type="Gene3D" id="1.25.40.10">
    <property type="entry name" value="Tetratricopeptide repeat domain"/>
    <property type="match status" value="3"/>
</dbReference>
<evidence type="ECO:0000313" key="1">
    <source>
        <dbReference type="EMBL" id="EJW89514.1"/>
    </source>
</evidence>
<dbReference type="InterPro" id="IPR044650">
    <property type="entry name" value="SRFR1-like"/>
</dbReference>
<sequence length="357" mass="39885">MPIEAEKILPLLAPSFSNPGGLYSYVARTEKRQQNMGLLDLFKSKEKNETQATEKNTTVSFDVLRDDGVRAMKMGEVAFAAKCFEAALECKEDTVTLSYLAEAQIRMQAYDQARPSLEKLVDCAPDNLTLWLLLSKTLGKLKDYTAMKTTSEKAMQLDATSGEAKYYAADAAFHLGDPFNAIALLTQAIQLNDQLAEAYALRAKILSAMGQYQEALKDTTQLVQLQEDEDYILLHATTLAAAGQTEDALQLLQKLLEYNPFQQEAILKIADLYIRDSHYDKALEVLDQAIELQPEFAKAYKARGGIKLHLNDKAGAASDLKKSLEISPELIQQIEGEYSTLENQLNDRFKAMNPYQF</sequence>
<dbReference type="InterPro" id="IPR019734">
    <property type="entry name" value="TPR_rpt"/>
</dbReference>
<dbReference type="PROSITE" id="PS50293">
    <property type="entry name" value="TPR_REGION"/>
    <property type="match status" value="1"/>
</dbReference>